<evidence type="ECO:0000313" key="3">
    <source>
        <dbReference type="Proteomes" id="UP000014020"/>
    </source>
</evidence>
<keyword evidence="1" id="KW-0175">Coiled coil</keyword>
<feature type="coiled-coil region" evidence="1">
    <location>
        <begin position="5"/>
        <end position="46"/>
    </location>
</feature>
<organism evidence="2 3">
    <name type="scientific">Bacillus cereus (strain VD146)</name>
    <dbReference type="NCBI Taxonomy" id="1053236"/>
    <lineage>
        <taxon>Bacteria</taxon>
        <taxon>Bacillati</taxon>
        <taxon>Bacillota</taxon>
        <taxon>Bacilli</taxon>
        <taxon>Bacillales</taxon>
        <taxon>Bacillaceae</taxon>
        <taxon>Bacillus</taxon>
        <taxon>Bacillus cereus group</taxon>
    </lineage>
</organism>
<dbReference type="HOGENOM" id="CLU_205028_0_0_9"/>
<dbReference type="EMBL" id="AHFE01000014">
    <property type="protein sequence ID" value="EOP46663.1"/>
    <property type="molecule type" value="Genomic_DNA"/>
</dbReference>
<protein>
    <submittedName>
        <fullName evidence="2">Uncharacterized protein</fullName>
    </submittedName>
</protein>
<gene>
    <name evidence="2" type="ORF">IK1_06072</name>
</gene>
<dbReference type="RefSeq" id="WP_016119091.1">
    <property type="nucleotide sequence ID" value="NZ_KB976673.1"/>
</dbReference>
<dbReference type="PATRIC" id="fig|1053236.3.peg.659"/>
<evidence type="ECO:0000256" key="1">
    <source>
        <dbReference type="SAM" id="Coils"/>
    </source>
</evidence>
<dbReference type="AlphaFoldDB" id="R8NKR8"/>
<dbReference type="Proteomes" id="UP000014020">
    <property type="component" value="Unassembled WGS sequence"/>
</dbReference>
<comment type="caution">
    <text evidence="2">The sequence shown here is derived from an EMBL/GenBank/DDBJ whole genome shotgun (WGS) entry which is preliminary data.</text>
</comment>
<evidence type="ECO:0000313" key="2">
    <source>
        <dbReference type="EMBL" id="EOP46663.1"/>
    </source>
</evidence>
<reference evidence="3" key="1">
    <citation type="submission" date="2012-12" db="EMBL/GenBank/DDBJ databases">
        <title>The genome sequence of Bacillus cereus VD146.</title>
        <authorList>
            <consortium name="The Broad Institute Genome Sequencing Platform"/>
            <consortium name="The Broad Institute Genome Sequencing Center for Infectious Disease"/>
            <person name="Feldgarden M."/>
            <person name="Van der Auwera G.A."/>
            <person name="Mahillon J."/>
            <person name="Duprez V."/>
            <person name="Timmery S."/>
            <person name="Mattelet C."/>
            <person name="Dierick K."/>
            <person name="Sun M."/>
            <person name="Yu Z."/>
            <person name="Zhu L."/>
            <person name="Hu X."/>
            <person name="Shank E.B."/>
            <person name="Swiecicka I."/>
            <person name="Hansen B.M."/>
            <person name="Andrup L."/>
            <person name="Walker B."/>
            <person name="Young S.K."/>
            <person name="Zeng Q."/>
            <person name="Gargeya S."/>
            <person name="Fitzgerald M."/>
            <person name="Haas B."/>
            <person name="Abouelleil A."/>
            <person name="Alvarado L."/>
            <person name="Arachchi H.M."/>
            <person name="Berlin A.M."/>
            <person name="Chapman S.B."/>
            <person name="Dewar J."/>
            <person name="Goldberg J."/>
            <person name="Griggs A."/>
            <person name="Gujja S."/>
            <person name="Hansen M."/>
            <person name="Howarth C."/>
            <person name="Imamovic A."/>
            <person name="Larimer J."/>
            <person name="McCowan C."/>
            <person name="Murphy C."/>
            <person name="Neiman D."/>
            <person name="Pearson M."/>
            <person name="Priest M."/>
            <person name="Roberts A."/>
            <person name="Saif S."/>
            <person name="Shea T."/>
            <person name="Sisk P."/>
            <person name="Sykes S."/>
            <person name="Wortman J."/>
            <person name="Nusbaum C."/>
            <person name="Birren B."/>
        </authorList>
    </citation>
    <scope>NUCLEOTIDE SEQUENCE [LARGE SCALE GENOMIC DNA]</scope>
    <source>
        <strain evidence="3">VD146</strain>
    </source>
</reference>
<proteinExistence type="predicted"/>
<name>R8NKR8_BACCX</name>
<accession>R8NKR8</accession>
<sequence>MNAGIEELEKSLSVEQRRLGEYKRELERLEAKKPIVIENIQETESKVFEIEDAIAVLKKFTRGDDEE</sequence>